<reference evidence="4" key="2">
    <citation type="submission" date="2020-01" db="EMBL/GenBank/DDBJ databases">
        <title>Population-level Yeast Reference Genomes.</title>
        <authorList>
            <person name="Yue J.-X."/>
        </authorList>
    </citation>
    <scope>NUCLEOTIDE SEQUENCE</scope>
    <source>
        <strain evidence="4">CBS432</strain>
    </source>
</reference>
<name>A0A8B8UZ40_SACPA</name>
<feature type="region of interest" description="Disordered" evidence="1">
    <location>
        <begin position="88"/>
        <end position="210"/>
    </location>
</feature>
<accession>A0A8B8UZ40</accession>
<reference evidence="4" key="1">
    <citation type="journal article" date="2017" name="Nat. Genet.">
        <title>Contrasting evolutionary genome dynamics between domesticated and wild yeasts.</title>
        <authorList>
            <person name="Yue J.X."/>
            <person name="Li J."/>
            <person name="Aigrain L."/>
            <person name="Hallin J."/>
            <person name="Persson K."/>
            <person name="Oliver K."/>
            <person name="Bergstrom A."/>
            <person name="Coupland P."/>
            <person name="Warringer J."/>
            <person name="Lagomarsino M.C."/>
            <person name="Fischer G."/>
            <person name="Durbin R."/>
            <person name="Liti G."/>
        </authorList>
    </citation>
    <scope>NUCLEOTIDE SEQUENCE</scope>
    <source>
        <strain evidence="4">CBS432</strain>
    </source>
</reference>
<evidence type="ECO:0000256" key="1">
    <source>
        <dbReference type="SAM" id="MobiDB-lite"/>
    </source>
</evidence>
<gene>
    <name evidence="4" type="primary">MSO1</name>
    <name evidence="4" type="ORF">SPAR_N03510</name>
</gene>
<dbReference type="RefSeq" id="XP_033768981.1">
    <property type="nucleotide sequence ID" value="XM_033913090.1"/>
</dbReference>
<dbReference type="Pfam" id="PF14475">
    <property type="entry name" value="Mso1_Sec1_bdg"/>
    <property type="match status" value="1"/>
</dbReference>
<dbReference type="GeneID" id="54633392"/>
<reference evidence="4" key="3">
    <citation type="submission" date="2025-07" db="EMBL/GenBank/DDBJ databases">
        <authorList>
            <consortium name="NCBI Genome Project"/>
        </authorList>
    </citation>
    <scope>NUCLEOTIDE SEQUENCE</scope>
    <source>
        <strain evidence="4">CBS432</strain>
    </source>
</reference>
<dbReference type="InterPro" id="IPR028095">
    <property type="entry name" value="Mso1_N_dom"/>
</dbReference>
<dbReference type="KEGG" id="spao:SPAR_N03510"/>
<evidence type="ECO:0000259" key="3">
    <source>
        <dbReference type="Pfam" id="PF14477"/>
    </source>
</evidence>
<feature type="domain" description="Mso1 membrane-polarising" evidence="3">
    <location>
        <begin position="106"/>
        <end position="203"/>
    </location>
</feature>
<dbReference type="AlphaFoldDB" id="A0A8B8UZ40"/>
<feature type="compositionally biased region" description="Polar residues" evidence="1">
    <location>
        <begin position="130"/>
        <end position="141"/>
    </location>
</feature>
<protein>
    <submittedName>
        <fullName evidence="4">Mso1p</fullName>
    </submittedName>
</protein>
<dbReference type="OrthoDB" id="4094515at2759"/>
<proteinExistence type="predicted"/>
<dbReference type="VEuPathDB" id="FungiDB:SPAR_N03510"/>
<organism evidence="4">
    <name type="scientific">Saccharomyces paradoxus</name>
    <name type="common">Yeast</name>
    <name type="synonym">Saccharomyces douglasii</name>
    <dbReference type="NCBI Taxonomy" id="27291"/>
    <lineage>
        <taxon>Eukaryota</taxon>
        <taxon>Fungi</taxon>
        <taxon>Dikarya</taxon>
        <taxon>Ascomycota</taxon>
        <taxon>Saccharomycotina</taxon>
        <taxon>Saccharomycetes</taxon>
        <taxon>Saccharomycetales</taxon>
        <taxon>Saccharomycetaceae</taxon>
        <taxon>Saccharomyces</taxon>
    </lineage>
</organism>
<sequence length="210" mass="23144">MMSQVSHSQEGSGRFWNKFKSSTKSLSTSLAHLSIKAEKDGDTVNTTLVHKGLVKFYENQHPFQGFPGWLGEKEDLPNERKILDTQVKHDMKKQSSRHFSPSFSNRRKASSEDPMGTPTPNGSAPEYTPASKSFQDIYNNHTSSSSATPRRASSRPTRPSAGQEFRASLGRSKTSGSSSASNTPTPPPDASSGVMAMKDRLKRRNNDYGF</sequence>
<reference evidence="4" key="4">
    <citation type="submission" date="2025-08" db="UniProtKB">
        <authorList>
            <consortium name="RefSeq"/>
        </authorList>
    </citation>
    <scope>IDENTIFICATION</scope>
    <source>
        <strain evidence="4">CBS432</strain>
    </source>
</reference>
<dbReference type="InterPro" id="IPR059107">
    <property type="entry name" value="Mso1_C"/>
</dbReference>
<dbReference type="Pfam" id="PF14477">
    <property type="entry name" value="Mso1_C"/>
    <property type="match status" value="1"/>
</dbReference>
<evidence type="ECO:0000313" key="4">
    <source>
        <dbReference type="RefSeq" id="XP_033768981.1"/>
    </source>
</evidence>
<feature type="domain" description="Mso1 N-terminal" evidence="2">
    <location>
        <begin position="29"/>
        <end position="70"/>
    </location>
</feature>
<evidence type="ECO:0000259" key="2">
    <source>
        <dbReference type="Pfam" id="PF14475"/>
    </source>
</evidence>
<feature type="compositionally biased region" description="Low complexity" evidence="1">
    <location>
        <begin position="142"/>
        <end position="183"/>
    </location>
</feature>